<organism evidence="2">
    <name type="scientific">Pseudo-nitzschia australis</name>
    <dbReference type="NCBI Taxonomy" id="44445"/>
    <lineage>
        <taxon>Eukaryota</taxon>
        <taxon>Sar</taxon>
        <taxon>Stramenopiles</taxon>
        <taxon>Ochrophyta</taxon>
        <taxon>Bacillariophyta</taxon>
        <taxon>Bacillariophyceae</taxon>
        <taxon>Bacillariophycidae</taxon>
        <taxon>Bacillariales</taxon>
        <taxon>Bacillariaceae</taxon>
        <taxon>Pseudo-nitzschia</taxon>
    </lineage>
</organism>
<dbReference type="AlphaFoldDB" id="A0A7S4EG38"/>
<evidence type="ECO:0008006" key="3">
    <source>
        <dbReference type="Google" id="ProtNLM"/>
    </source>
</evidence>
<feature type="compositionally biased region" description="Acidic residues" evidence="1">
    <location>
        <begin position="257"/>
        <end position="272"/>
    </location>
</feature>
<evidence type="ECO:0000256" key="1">
    <source>
        <dbReference type="SAM" id="MobiDB-lite"/>
    </source>
</evidence>
<feature type="region of interest" description="Disordered" evidence="1">
    <location>
        <begin position="1"/>
        <end position="105"/>
    </location>
</feature>
<name>A0A7S4EG38_9STRA</name>
<feature type="compositionally biased region" description="Acidic residues" evidence="1">
    <location>
        <begin position="186"/>
        <end position="221"/>
    </location>
</feature>
<protein>
    <recommendedName>
        <fullName evidence="3">DNA (cytosine-5-)-methyltransferase</fullName>
    </recommendedName>
</protein>
<feature type="compositionally biased region" description="Basic and acidic residues" evidence="1">
    <location>
        <begin position="340"/>
        <end position="369"/>
    </location>
</feature>
<reference evidence="2" key="1">
    <citation type="submission" date="2021-01" db="EMBL/GenBank/DDBJ databases">
        <authorList>
            <person name="Corre E."/>
            <person name="Pelletier E."/>
            <person name="Niang G."/>
            <person name="Scheremetjew M."/>
            <person name="Finn R."/>
            <person name="Kale V."/>
            <person name="Holt S."/>
            <person name="Cochrane G."/>
            <person name="Meng A."/>
            <person name="Brown T."/>
            <person name="Cohen L."/>
        </authorList>
    </citation>
    <scope>NUCLEOTIDE SEQUENCE</scope>
    <source>
        <strain evidence="2">10249 10 AB</strain>
    </source>
</reference>
<dbReference type="InterPro" id="IPR029063">
    <property type="entry name" value="SAM-dependent_MTases_sf"/>
</dbReference>
<accession>A0A7S4EG38</accession>
<feature type="compositionally biased region" description="Acidic residues" evidence="1">
    <location>
        <begin position="32"/>
        <end position="45"/>
    </location>
</feature>
<feature type="compositionally biased region" description="Basic and acidic residues" evidence="1">
    <location>
        <begin position="273"/>
        <end position="303"/>
    </location>
</feature>
<dbReference type="Gene3D" id="3.40.50.150">
    <property type="entry name" value="Vaccinia Virus protein VP39"/>
    <property type="match status" value="1"/>
</dbReference>
<proteinExistence type="predicted"/>
<dbReference type="EMBL" id="HBIX01004894">
    <property type="protein sequence ID" value="CAE0711140.1"/>
    <property type="molecule type" value="Transcribed_RNA"/>
</dbReference>
<feature type="compositionally biased region" description="Low complexity" evidence="1">
    <location>
        <begin position="478"/>
        <end position="490"/>
    </location>
</feature>
<gene>
    <name evidence="2" type="ORF">PAUS00366_LOCUS3867</name>
</gene>
<feature type="region of interest" description="Disordered" evidence="1">
    <location>
        <begin position="178"/>
        <end position="512"/>
    </location>
</feature>
<feature type="compositionally biased region" description="Basic and acidic residues" evidence="1">
    <location>
        <begin position="80"/>
        <end position="94"/>
    </location>
</feature>
<sequence>MSSPANEEVVTKPTTSNLKEDSNGGSASTNDNDNDNGNDYTEDDVGALGATCPSPTDDGVEIGPTSRSRSRTSSRSSSRKQKDSVTKSTKKVENRAIPPTKRKISKHVRVPIQEFHIGYTIRRLFNDGNRYNARVMTPPQYVFDEEKDRMVLCRKVKYYADEQEEWFDEDQLNKWAYDTGNTNGMNDDDDDRDDKDDSNDEDYNDNGDDDIDDDDVNDDDDNNKKGDEDQRHSPSDESHTIENKDAEKAGNDKEYNDIGDDDVDEDDNVNDDDTNKKGDEDQRHSPTDESRTIENKDAKKTDDGDIVSFPEISFLDGNDDEFNDDGNNHNVDDVNDDDDNNKKGDEDQRRSPSGESHIMENKDAEKTDDGGSVSFPDFPGFDVDADADKIDTSIAATFAPKRRKPTPKYYYMRQRTSKAAVTSIISDESIESAHRNKKNKNRRESKSSTASTTCSDITEENDGRRRSKRTKRPMDTFLSAAAAELSSPSSSRKKPAPTPILRGRGRPKRAAANLGVTKKTREEARNLLIYKMGITEEEVDYALNQLSPPYSQNKAISLIHKRRLELRSSSDDDCEEEMVKFNVEIGMRVRVREGGSNWHGTITEGPSKMIPEGESKPVKFWGVTFDDGTKEDFDWHELLRYRASRPIIKFDDCRGRTLNALELFAGEGIVTQEFSELKWSVKSIDVCPKSYATDILDIMEAKYKDIGFVPDFIWASPPCTTCSNLAGGYHRDCKTGAFEKTQEAREHNQLMAQMMYIMKWAKKKNPHLIVVIENPQGQMQKLPMMIEFMKSFGLNKSIVDYCAFERPDKKPTNLWTNDFNLHARLSNDFRCTKGKCPYHGKLHPIGVRSHKQFNAAAIPQKLAEEVAEYVHAKFLLDRVARLPRASLSTAEEEEFDLHLHA</sequence>
<dbReference type="SUPFAM" id="SSF53335">
    <property type="entry name" value="S-adenosyl-L-methionine-dependent methyltransferases"/>
    <property type="match status" value="1"/>
</dbReference>
<feature type="compositionally biased region" description="Polar residues" evidence="1">
    <location>
        <begin position="417"/>
        <end position="426"/>
    </location>
</feature>
<feature type="compositionally biased region" description="Basic and acidic residues" evidence="1">
    <location>
        <begin position="222"/>
        <end position="256"/>
    </location>
</feature>
<evidence type="ECO:0000313" key="2">
    <source>
        <dbReference type="EMBL" id="CAE0711140.1"/>
    </source>
</evidence>
<feature type="compositionally biased region" description="Low complexity" evidence="1">
    <location>
        <begin position="65"/>
        <end position="76"/>
    </location>
</feature>